<evidence type="ECO:0000313" key="6">
    <source>
        <dbReference type="Proteomes" id="UP001501352"/>
    </source>
</evidence>
<dbReference type="InterPro" id="IPR042099">
    <property type="entry name" value="ANL_N_sf"/>
</dbReference>
<dbReference type="SUPFAM" id="SSF56801">
    <property type="entry name" value="Acetyl-CoA synthetase-like"/>
    <property type="match status" value="1"/>
</dbReference>
<reference evidence="5 6" key="1">
    <citation type="journal article" date="2019" name="Int. J. Syst. Evol. Microbiol.">
        <title>The Global Catalogue of Microorganisms (GCM) 10K type strain sequencing project: providing services to taxonomists for standard genome sequencing and annotation.</title>
        <authorList>
            <consortium name="The Broad Institute Genomics Platform"/>
            <consortium name="The Broad Institute Genome Sequencing Center for Infectious Disease"/>
            <person name="Wu L."/>
            <person name="Ma J."/>
        </authorList>
    </citation>
    <scope>NUCLEOTIDE SEQUENCE [LARGE SCALE GENOMIC DNA]</scope>
    <source>
        <strain evidence="5 6">JCM 12928</strain>
    </source>
</reference>
<comment type="similarity">
    <text evidence="1">Belongs to the ATP-dependent AMP-binding enzyme family.</text>
</comment>
<evidence type="ECO:0000313" key="5">
    <source>
        <dbReference type="EMBL" id="GAA0628809.1"/>
    </source>
</evidence>
<dbReference type="Gene3D" id="3.30.300.30">
    <property type="match status" value="1"/>
</dbReference>
<dbReference type="Pfam" id="PF13193">
    <property type="entry name" value="AMP-binding_C"/>
    <property type="match status" value="1"/>
</dbReference>
<dbReference type="EMBL" id="BAAAGA010000007">
    <property type="protein sequence ID" value="GAA0628809.1"/>
    <property type="molecule type" value="Genomic_DNA"/>
</dbReference>
<gene>
    <name evidence="5" type="ORF">GCM10009422_27750</name>
</gene>
<evidence type="ECO:0000259" key="4">
    <source>
        <dbReference type="Pfam" id="PF13193"/>
    </source>
</evidence>
<dbReference type="Proteomes" id="UP001501352">
    <property type="component" value="Unassembled WGS sequence"/>
</dbReference>
<sequence>MKRPSNPRTMSTPGIGEMIPRAMGALLDIHAARDPDRPALTFEGKTLTRRELASRVNRRARVLQKAGVTAGDFVGIALPNSPAFLELAFATWALGATPAPLSHKLPAVELVGILDLLKPRLVVINEAAKAGDWPALAELETFDSAEDDSPLPEKVAPHLKAIASGGSTGRPKVIVDMAPGVADPDKPLLGMLPDDVLMNPGPLYHAAPFGMTCFAMGWGLHVVLMPRFDAEEALRLIDETKVRWLFQVPTMMHRIWSLPDEVKAKYDVSSLDAVMHIAAPCPPWLKQAWIDWVGAETVWELYTGTEAMGGTGINGVQWLQKPGSVGRILPGYEMQVLRPDGAPCDVDEVGEIFFRPLRGQGTTYRYLGAEPKAVGEFETLGDMGRVDADGYLFLADRRVDMILSGGANVYPAEVEAAIDAYPGVLCSVVIGLPDADLGQRIHAIVETPDGVVDEAGLAAFLAERIARYKQPRSFEATTERLRDDAGKVRRSALRAERVEA</sequence>
<feature type="domain" description="AMP-dependent synthetase/ligase" evidence="3">
    <location>
        <begin position="29"/>
        <end position="355"/>
    </location>
</feature>
<comment type="caution">
    <text evidence="5">The sequence shown here is derived from an EMBL/GenBank/DDBJ whole genome shotgun (WGS) entry which is preliminary data.</text>
</comment>
<evidence type="ECO:0000256" key="2">
    <source>
        <dbReference type="ARBA" id="ARBA00022598"/>
    </source>
</evidence>
<dbReference type="PANTHER" id="PTHR43201">
    <property type="entry name" value="ACYL-COA SYNTHETASE"/>
    <property type="match status" value="1"/>
</dbReference>
<proteinExistence type="inferred from homology"/>
<accession>A0ABN1H4J4</accession>
<dbReference type="Pfam" id="PF00501">
    <property type="entry name" value="AMP-binding"/>
    <property type="match status" value="1"/>
</dbReference>
<dbReference type="PANTHER" id="PTHR43201:SF5">
    <property type="entry name" value="MEDIUM-CHAIN ACYL-COA LIGASE ACSF2, MITOCHONDRIAL"/>
    <property type="match status" value="1"/>
</dbReference>
<dbReference type="InterPro" id="IPR000873">
    <property type="entry name" value="AMP-dep_synth/lig_dom"/>
</dbReference>
<evidence type="ECO:0000256" key="1">
    <source>
        <dbReference type="ARBA" id="ARBA00006432"/>
    </source>
</evidence>
<name>A0ABN1H4J4_9CAUL</name>
<protein>
    <submittedName>
        <fullName evidence="5">AMP-binding protein</fullName>
    </submittedName>
</protein>
<evidence type="ECO:0000259" key="3">
    <source>
        <dbReference type="Pfam" id="PF00501"/>
    </source>
</evidence>
<keyword evidence="6" id="KW-1185">Reference proteome</keyword>
<keyword evidence="2" id="KW-0436">Ligase</keyword>
<dbReference type="InterPro" id="IPR025110">
    <property type="entry name" value="AMP-bd_C"/>
</dbReference>
<feature type="domain" description="AMP-binding enzyme C-terminal" evidence="4">
    <location>
        <begin position="413"/>
        <end position="478"/>
    </location>
</feature>
<dbReference type="Gene3D" id="3.40.50.12780">
    <property type="entry name" value="N-terminal domain of ligase-like"/>
    <property type="match status" value="1"/>
</dbReference>
<dbReference type="InterPro" id="IPR045851">
    <property type="entry name" value="AMP-bd_C_sf"/>
</dbReference>
<organism evidence="5 6">
    <name type="scientific">Brevundimonas kwangchunensis</name>
    <dbReference type="NCBI Taxonomy" id="322163"/>
    <lineage>
        <taxon>Bacteria</taxon>
        <taxon>Pseudomonadati</taxon>
        <taxon>Pseudomonadota</taxon>
        <taxon>Alphaproteobacteria</taxon>
        <taxon>Caulobacterales</taxon>
        <taxon>Caulobacteraceae</taxon>
        <taxon>Brevundimonas</taxon>
    </lineage>
</organism>